<evidence type="ECO:0000313" key="2">
    <source>
        <dbReference type="EMBL" id="GBE60111.1"/>
    </source>
</evidence>
<dbReference type="OrthoDB" id="366401at2759"/>
<evidence type="ECO:0000256" key="1">
    <source>
        <dbReference type="SAM" id="MobiDB-lite"/>
    </source>
</evidence>
<feature type="region of interest" description="Disordered" evidence="1">
    <location>
        <begin position="250"/>
        <end position="283"/>
    </location>
</feature>
<protein>
    <submittedName>
        <fullName evidence="2">DNA polymerase III subunit epsilon, putative</fullName>
    </submittedName>
</protein>
<name>A0A2H6KAT8_9APIC</name>
<dbReference type="GeneID" id="39873881"/>
<keyword evidence="3" id="KW-1185">Reference proteome</keyword>
<feature type="compositionally biased region" description="Basic and acidic residues" evidence="1">
    <location>
        <begin position="79"/>
        <end position="91"/>
    </location>
</feature>
<evidence type="ECO:0000313" key="3">
    <source>
        <dbReference type="Proteomes" id="UP000236319"/>
    </source>
</evidence>
<reference evidence="2 3" key="1">
    <citation type="journal article" date="2017" name="BMC Genomics">
        <title>Whole-genome assembly of Babesia ovata and comparative genomics between closely related pathogens.</title>
        <authorList>
            <person name="Yamagishi J."/>
            <person name="Asada M."/>
            <person name="Hakimi H."/>
            <person name="Tanaka T.Q."/>
            <person name="Sugimoto C."/>
            <person name="Kawazu S."/>
        </authorList>
    </citation>
    <scope>NUCLEOTIDE SEQUENCE [LARGE SCALE GENOMIC DNA]</scope>
    <source>
        <strain evidence="2 3">Miyake</strain>
    </source>
</reference>
<feature type="compositionally biased region" description="Polar residues" evidence="1">
    <location>
        <begin position="64"/>
        <end position="78"/>
    </location>
</feature>
<dbReference type="EMBL" id="BDSA01000002">
    <property type="protein sequence ID" value="GBE60111.1"/>
    <property type="molecule type" value="Genomic_DNA"/>
</dbReference>
<feature type="compositionally biased region" description="Low complexity" evidence="1">
    <location>
        <begin position="99"/>
        <end position="108"/>
    </location>
</feature>
<feature type="region of interest" description="Disordered" evidence="1">
    <location>
        <begin position="1"/>
        <end position="127"/>
    </location>
</feature>
<comment type="caution">
    <text evidence="2">The sequence shown here is derived from an EMBL/GenBank/DDBJ whole genome shotgun (WGS) entry which is preliminary data.</text>
</comment>
<gene>
    <name evidence="2" type="ORF">BOVATA_016040</name>
</gene>
<sequence>MAADYYRASHSTSSGEAAMPPKRKSRFDNPSTSSSAAPVPPAPKVSNFSEHRPQALRYQGAPATASSSLPSRSGFSEQRTFHEYRRSDDHVPPPPPWPSSDNVVAASGARERGGRASEDSAPTAPPSALETCNVGVLAFFWSKMQRDNGAAEFGPYVPLPVDTVVPEYTPPESISDIASTRVSDFYDELEELFECFGGRVLPDDPSYDYSRRKLLNVNKYRAIPMTLVSDQEALRQWAGDSAAGFSNRSGGFSNFTPAPPRTFQPVPDSSVATGAAGAGPSGLLSAEMSADSNAFESFRRKRANEYHEHLSIKYARLKVRTTGPHRP</sequence>
<dbReference type="VEuPathDB" id="PiroplasmaDB:BOVATA_016040"/>
<accession>A0A2H6KAT8</accession>
<dbReference type="Proteomes" id="UP000236319">
    <property type="component" value="Unassembled WGS sequence"/>
</dbReference>
<feature type="compositionally biased region" description="Basic and acidic residues" evidence="1">
    <location>
        <begin position="109"/>
        <end position="118"/>
    </location>
</feature>
<dbReference type="AlphaFoldDB" id="A0A2H6KAT8"/>
<dbReference type="RefSeq" id="XP_028866354.1">
    <property type="nucleotide sequence ID" value="XM_029010521.1"/>
</dbReference>
<proteinExistence type="predicted"/>
<organism evidence="2 3">
    <name type="scientific">Babesia ovata</name>
    <dbReference type="NCBI Taxonomy" id="189622"/>
    <lineage>
        <taxon>Eukaryota</taxon>
        <taxon>Sar</taxon>
        <taxon>Alveolata</taxon>
        <taxon>Apicomplexa</taxon>
        <taxon>Aconoidasida</taxon>
        <taxon>Piroplasmida</taxon>
        <taxon>Babesiidae</taxon>
        <taxon>Babesia</taxon>
    </lineage>
</organism>